<evidence type="ECO:0000313" key="2">
    <source>
        <dbReference type="EMBL" id="MDT9600900.1"/>
    </source>
</evidence>
<accession>A0ABU3QBY1</accession>
<evidence type="ECO:0000313" key="3">
    <source>
        <dbReference type="Proteomes" id="UP001259572"/>
    </source>
</evidence>
<name>A0ABU3QBY1_9SPHN</name>
<dbReference type="RefSeq" id="WP_315728472.1">
    <property type="nucleotide sequence ID" value="NZ_JAVUPU010000014.1"/>
</dbReference>
<sequence length="68" mass="6778">MVAAAAVAVLLALLYLKSTGQPMPLHMIVATIAGVGLSVLLGTGLMGLVFLSNSSGHDDAASGKRDGQ</sequence>
<keyword evidence="3" id="KW-1185">Reference proteome</keyword>
<reference evidence="2 3" key="1">
    <citation type="submission" date="2023-05" db="EMBL/GenBank/DDBJ databases">
        <authorList>
            <person name="Guo Y."/>
        </authorList>
    </citation>
    <scope>NUCLEOTIDE SEQUENCE [LARGE SCALE GENOMIC DNA]</scope>
    <source>
        <strain evidence="2 3">GR2756</strain>
    </source>
</reference>
<dbReference type="EMBL" id="JAVUPU010000014">
    <property type="protein sequence ID" value="MDT9600900.1"/>
    <property type="molecule type" value="Genomic_DNA"/>
</dbReference>
<keyword evidence="1" id="KW-0812">Transmembrane</keyword>
<dbReference type="Proteomes" id="UP001259572">
    <property type="component" value="Unassembled WGS sequence"/>
</dbReference>
<keyword evidence="1" id="KW-0472">Membrane</keyword>
<keyword evidence="1" id="KW-1133">Transmembrane helix</keyword>
<evidence type="ECO:0000256" key="1">
    <source>
        <dbReference type="SAM" id="Phobius"/>
    </source>
</evidence>
<protein>
    <submittedName>
        <fullName evidence="2">Uncharacterized protein</fullName>
    </submittedName>
</protein>
<proteinExistence type="predicted"/>
<comment type="caution">
    <text evidence="2">The sequence shown here is derived from an EMBL/GenBank/DDBJ whole genome shotgun (WGS) entry which is preliminary data.</text>
</comment>
<organism evidence="2 3">
    <name type="scientific">Sphingosinicella rhizophila</name>
    <dbReference type="NCBI Taxonomy" id="3050082"/>
    <lineage>
        <taxon>Bacteria</taxon>
        <taxon>Pseudomonadati</taxon>
        <taxon>Pseudomonadota</taxon>
        <taxon>Alphaproteobacteria</taxon>
        <taxon>Sphingomonadales</taxon>
        <taxon>Sphingosinicellaceae</taxon>
        <taxon>Sphingosinicella</taxon>
    </lineage>
</organism>
<gene>
    <name evidence="2" type="ORF">RQX22_18255</name>
</gene>
<feature type="transmembrane region" description="Helical" evidence="1">
    <location>
        <begin position="28"/>
        <end position="51"/>
    </location>
</feature>